<evidence type="ECO:0000259" key="1">
    <source>
        <dbReference type="PROSITE" id="PS50835"/>
    </source>
</evidence>
<evidence type="ECO:0000313" key="3">
    <source>
        <dbReference type="Proteomes" id="UP001235939"/>
    </source>
</evidence>
<gene>
    <name evidence="2" type="ORF">LAZ67_1007793</name>
</gene>
<protein>
    <recommendedName>
        <fullName evidence="1">Ig-like domain-containing protein</fullName>
    </recommendedName>
</protein>
<dbReference type="Gene3D" id="2.60.40.10">
    <property type="entry name" value="Immunoglobulins"/>
    <property type="match status" value="1"/>
</dbReference>
<accession>A0ABY6K355</accession>
<proteinExistence type="predicted"/>
<keyword evidence="3" id="KW-1185">Reference proteome</keyword>
<dbReference type="Proteomes" id="UP001235939">
    <property type="component" value="Chromosome 01"/>
</dbReference>
<dbReference type="EMBL" id="CP092863">
    <property type="protein sequence ID" value="UYV62102.1"/>
    <property type="molecule type" value="Genomic_DNA"/>
</dbReference>
<dbReference type="InterPro" id="IPR007110">
    <property type="entry name" value="Ig-like_dom"/>
</dbReference>
<dbReference type="InterPro" id="IPR013783">
    <property type="entry name" value="Ig-like_fold"/>
</dbReference>
<organism evidence="2 3">
    <name type="scientific">Cordylochernes scorpioides</name>
    <dbReference type="NCBI Taxonomy" id="51811"/>
    <lineage>
        <taxon>Eukaryota</taxon>
        <taxon>Metazoa</taxon>
        <taxon>Ecdysozoa</taxon>
        <taxon>Arthropoda</taxon>
        <taxon>Chelicerata</taxon>
        <taxon>Arachnida</taxon>
        <taxon>Pseudoscorpiones</taxon>
        <taxon>Cheliferoidea</taxon>
        <taxon>Chernetidae</taxon>
        <taxon>Cordylochernes</taxon>
    </lineage>
</organism>
<dbReference type="InterPro" id="IPR036179">
    <property type="entry name" value="Ig-like_dom_sf"/>
</dbReference>
<name>A0ABY6K355_9ARAC</name>
<dbReference type="Pfam" id="PF07679">
    <property type="entry name" value="I-set"/>
    <property type="match status" value="1"/>
</dbReference>
<evidence type="ECO:0000313" key="2">
    <source>
        <dbReference type="EMBL" id="UYV62102.1"/>
    </source>
</evidence>
<dbReference type="InterPro" id="IPR013098">
    <property type="entry name" value="Ig_I-set"/>
</dbReference>
<dbReference type="SUPFAM" id="SSF48726">
    <property type="entry name" value="Immunoglobulin"/>
    <property type="match status" value="1"/>
</dbReference>
<sequence>MVSSPIVSKNHYVYNLYNPMCAKDPPKIRPLFFRTNIMVGEKESTACTTISGSKPFKFEWKKDGGVLKRGVETEKEYSMIMIDPVGLESMGNYSCTVSNKYGSDVVTAKLTVRGKLETINHTCGSMSSYV</sequence>
<dbReference type="PROSITE" id="PS50835">
    <property type="entry name" value="IG_LIKE"/>
    <property type="match status" value="1"/>
</dbReference>
<feature type="domain" description="Ig-like" evidence="1">
    <location>
        <begin position="26"/>
        <end position="111"/>
    </location>
</feature>
<reference evidence="2 3" key="1">
    <citation type="submission" date="2022-01" db="EMBL/GenBank/DDBJ databases">
        <title>A chromosomal length assembly of Cordylochernes scorpioides.</title>
        <authorList>
            <person name="Zeh D."/>
            <person name="Zeh J."/>
        </authorList>
    </citation>
    <scope>NUCLEOTIDE SEQUENCE [LARGE SCALE GENOMIC DNA]</scope>
    <source>
        <strain evidence="2">IN4F17</strain>
        <tissue evidence="2">Whole Body</tissue>
    </source>
</reference>